<keyword evidence="2 6" id="KW-0378">Hydrolase</keyword>
<dbReference type="GO" id="GO:0003677">
    <property type="term" value="F:DNA binding"/>
    <property type="evidence" value="ECO:0007669"/>
    <property type="project" value="InterPro"/>
</dbReference>
<gene>
    <name evidence="6" type="ORF">CDL12_25017</name>
</gene>
<dbReference type="Pfam" id="PF06465">
    <property type="entry name" value="DUF1087"/>
    <property type="match status" value="1"/>
</dbReference>
<keyword evidence="6" id="KW-0547">Nucleotide-binding</keyword>
<keyword evidence="7" id="KW-1185">Reference proteome</keyword>
<feature type="compositionally biased region" description="Polar residues" evidence="4">
    <location>
        <begin position="406"/>
        <end position="417"/>
    </location>
</feature>
<dbReference type="InterPro" id="IPR049730">
    <property type="entry name" value="SNF2/RAD54-like_C"/>
</dbReference>
<name>A0A2G9GB02_9LAMI</name>
<dbReference type="Pfam" id="PF00176">
    <property type="entry name" value="SNF2-rel_dom"/>
    <property type="match status" value="1"/>
</dbReference>
<keyword evidence="6" id="KW-0067">ATP-binding</keyword>
<dbReference type="Gene3D" id="3.40.50.10810">
    <property type="entry name" value="Tandem AAA-ATPase domain"/>
    <property type="match status" value="1"/>
</dbReference>
<organism evidence="6 7">
    <name type="scientific">Handroanthus impetiginosus</name>
    <dbReference type="NCBI Taxonomy" id="429701"/>
    <lineage>
        <taxon>Eukaryota</taxon>
        <taxon>Viridiplantae</taxon>
        <taxon>Streptophyta</taxon>
        <taxon>Embryophyta</taxon>
        <taxon>Tracheophyta</taxon>
        <taxon>Spermatophyta</taxon>
        <taxon>Magnoliopsida</taxon>
        <taxon>eudicotyledons</taxon>
        <taxon>Gunneridae</taxon>
        <taxon>Pentapetalae</taxon>
        <taxon>asterids</taxon>
        <taxon>lamiids</taxon>
        <taxon>Lamiales</taxon>
        <taxon>Bignoniaceae</taxon>
        <taxon>Crescentiina</taxon>
        <taxon>Tabebuia alliance</taxon>
        <taxon>Handroanthus</taxon>
    </lineage>
</organism>
<proteinExistence type="predicted"/>
<dbReference type="Gene3D" id="3.40.50.300">
    <property type="entry name" value="P-loop containing nucleotide triphosphate hydrolases"/>
    <property type="match status" value="1"/>
</dbReference>
<dbReference type="GO" id="GO:0003682">
    <property type="term" value="F:chromatin binding"/>
    <property type="evidence" value="ECO:0007669"/>
    <property type="project" value="TreeGrafter"/>
</dbReference>
<evidence type="ECO:0000256" key="4">
    <source>
        <dbReference type="SAM" id="MobiDB-lite"/>
    </source>
</evidence>
<dbReference type="InterPro" id="IPR009463">
    <property type="entry name" value="DUF1087"/>
</dbReference>
<evidence type="ECO:0000256" key="1">
    <source>
        <dbReference type="ARBA" id="ARBA00004123"/>
    </source>
</evidence>
<dbReference type="EMBL" id="NKXS01005908">
    <property type="protein sequence ID" value="PIN02471.1"/>
    <property type="molecule type" value="Genomic_DNA"/>
</dbReference>
<evidence type="ECO:0000313" key="7">
    <source>
        <dbReference type="Proteomes" id="UP000231279"/>
    </source>
</evidence>
<dbReference type="STRING" id="429701.A0A2G9GB02"/>
<dbReference type="PANTHER" id="PTHR45623">
    <property type="entry name" value="CHROMODOMAIN-HELICASE-DNA-BINDING PROTEIN 3-RELATED-RELATED"/>
    <property type="match status" value="1"/>
</dbReference>
<evidence type="ECO:0000256" key="2">
    <source>
        <dbReference type="ARBA" id="ARBA00022801"/>
    </source>
</evidence>
<evidence type="ECO:0000259" key="5">
    <source>
        <dbReference type="PROSITE" id="PS51194"/>
    </source>
</evidence>
<dbReference type="GO" id="GO:0016887">
    <property type="term" value="F:ATP hydrolysis activity"/>
    <property type="evidence" value="ECO:0007669"/>
    <property type="project" value="TreeGrafter"/>
</dbReference>
<feature type="region of interest" description="Disordered" evidence="4">
    <location>
        <begin position="538"/>
        <end position="571"/>
    </location>
</feature>
<sequence>MVSRHALQNNLDELFILMHFLDAGKFGSLEEFQEEFNDINQEEQITKLHKMLTPHFLRRVKKDVMVELPSKKELILHVELSGKQKEYYRAILTLNYEILCHRAGAQISLSNVLMELRKLCCHPFLLEGIEPEDAKEFTKKLLENSGKLQLLDKIMVKLKELGHRVLIYSQFQNMLDLLECYCDYRGWHYERIDGKVGGAERQTRIDRFNSKNLSIFCFLLSTKAGGLGINLATADTVIIYDSDWNPHADLQAMARAHRLGQKKKVMIYRLITRGTVEERIMQLTKKKMALEHLVVGKLKAQNINQEELDNILRHGSQELFADDNDESVKSCEIYCDDDAIDRLLDRDQVGDKEASIDDKEEDGFLKAFKVHNYLNFNQAEVKLMIQVANFDYIDKVEEETPAPPGDNTTPVNQSEGPSYSEDLLKDKYKVQKTEESNFMDRSRRTGKYKVPFKEEDFVDLDDVLSSDTEDETYGGTLKTSKETPLMEGEGVKLRVLGFTQRQRAAFVNIMMRRQVEFVKKRVLILEKGLWAEMQKEYYADENANDVPNDETGRDVPAEVAAEEKPDDNSEE</sequence>
<keyword evidence="6" id="KW-0347">Helicase</keyword>
<feature type="compositionally biased region" description="Basic and acidic residues" evidence="4">
    <location>
        <begin position="550"/>
        <end position="571"/>
    </location>
</feature>
<dbReference type="Pfam" id="PF00271">
    <property type="entry name" value="Helicase_C"/>
    <property type="match status" value="1"/>
</dbReference>
<dbReference type="InterPro" id="IPR027417">
    <property type="entry name" value="P-loop_NTPase"/>
</dbReference>
<dbReference type="Pfam" id="PF06461">
    <property type="entry name" value="CHDII_SANT-like"/>
    <property type="match status" value="1"/>
</dbReference>
<dbReference type="InterPro" id="IPR038718">
    <property type="entry name" value="SNF2-like_sf"/>
</dbReference>
<dbReference type="GO" id="GO:0042393">
    <property type="term" value="F:histone binding"/>
    <property type="evidence" value="ECO:0007669"/>
    <property type="project" value="TreeGrafter"/>
</dbReference>
<dbReference type="GO" id="GO:0005634">
    <property type="term" value="C:nucleus"/>
    <property type="evidence" value="ECO:0007669"/>
    <property type="project" value="UniProtKB-SubCell"/>
</dbReference>
<dbReference type="SMART" id="SM00490">
    <property type="entry name" value="HELICc"/>
    <property type="match status" value="1"/>
</dbReference>
<dbReference type="GO" id="GO:0003678">
    <property type="term" value="F:DNA helicase activity"/>
    <property type="evidence" value="ECO:0007669"/>
    <property type="project" value="UniProtKB-EC"/>
</dbReference>
<dbReference type="InterPro" id="IPR000330">
    <property type="entry name" value="SNF2_N"/>
</dbReference>
<dbReference type="OrthoDB" id="1738433at2759"/>
<dbReference type="GO" id="GO:0000785">
    <property type="term" value="C:chromatin"/>
    <property type="evidence" value="ECO:0007669"/>
    <property type="project" value="TreeGrafter"/>
</dbReference>
<evidence type="ECO:0000256" key="3">
    <source>
        <dbReference type="ARBA" id="ARBA00023242"/>
    </source>
</evidence>
<dbReference type="PANTHER" id="PTHR45623:SF17">
    <property type="entry name" value="CHROMODOMAIN-HELICASE-DNA-BINDING PROTEIN 3-RELATED"/>
    <property type="match status" value="1"/>
</dbReference>
<evidence type="ECO:0000313" key="6">
    <source>
        <dbReference type="EMBL" id="PIN02471.1"/>
    </source>
</evidence>
<feature type="domain" description="Helicase C-terminal" evidence="5">
    <location>
        <begin position="150"/>
        <end position="311"/>
    </location>
</feature>
<protein>
    <submittedName>
        <fullName evidence="6">DNA helicase</fullName>
        <ecNumber evidence="6">3.6.4.12</ecNumber>
    </submittedName>
</protein>
<keyword evidence="3" id="KW-0539">Nucleus</keyword>
<dbReference type="PROSITE" id="PS51194">
    <property type="entry name" value="HELICASE_CTER"/>
    <property type="match status" value="1"/>
</dbReference>
<feature type="region of interest" description="Disordered" evidence="4">
    <location>
        <begin position="397"/>
        <end position="419"/>
    </location>
</feature>
<comment type="subcellular location">
    <subcellularLocation>
        <location evidence="1">Nucleus</location>
    </subcellularLocation>
</comment>
<dbReference type="GO" id="GO:0005524">
    <property type="term" value="F:ATP binding"/>
    <property type="evidence" value="ECO:0007669"/>
    <property type="project" value="InterPro"/>
</dbReference>
<dbReference type="InterPro" id="IPR009462">
    <property type="entry name" value="CHD_II_SANT-like"/>
</dbReference>
<dbReference type="Proteomes" id="UP000231279">
    <property type="component" value="Unassembled WGS sequence"/>
</dbReference>
<reference evidence="7" key="1">
    <citation type="journal article" date="2018" name="Gigascience">
        <title>Genome assembly of the Pink Ipe (Handroanthus impetiginosus, Bignoniaceae), a highly valued, ecologically keystone Neotropical timber forest tree.</title>
        <authorList>
            <person name="Silva-Junior O.B."/>
            <person name="Grattapaglia D."/>
            <person name="Novaes E."/>
            <person name="Collevatti R.G."/>
        </authorList>
    </citation>
    <scope>NUCLEOTIDE SEQUENCE [LARGE SCALE GENOMIC DNA]</scope>
    <source>
        <strain evidence="7">cv. UFG-1</strain>
    </source>
</reference>
<dbReference type="AlphaFoldDB" id="A0A2G9GB02"/>
<comment type="caution">
    <text evidence="6">The sequence shown here is derived from an EMBL/GenBank/DDBJ whole genome shotgun (WGS) entry which is preliminary data.</text>
</comment>
<dbReference type="GO" id="GO:0140658">
    <property type="term" value="F:ATP-dependent chromatin remodeler activity"/>
    <property type="evidence" value="ECO:0007669"/>
    <property type="project" value="TreeGrafter"/>
</dbReference>
<dbReference type="SUPFAM" id="SSF52540">
    <property type="entry name" value="P-loop containing nucleoside triphosphate hydrolases"/>
    <property type="match status" value="1"/>
</dbReference>
<dbReference type="CDD" id="cd18793">
    <property type="entry name" value="SF2_C_SNF"/>
    <property type="match status" value="1"/>
</dbReference>
<dbReference type="EC" id="3.6.4.12" evidence="6"/>
<dbReference type="InterPro" id="IPR001650">
    <property type="entry name" value="Helicase_C-like"/>
</dbReference>
<accession>A0A2G9GB02</accession>